<evidence type="ECO:0000313" key="2">
    <source>
        <dbReference type="EMBL" id="AZZ56368.1"/>
    </source>
</evidence>
<protein>
    <submittedName>
        <fullName evidence="2">Uncharacterized protein</fullName>
    </submittedName>
</protein>
<keyword evidence="1" id="KW-0175">Coiled coil</keyword>
<dbReference type="EMBL" id="CP028130">
    <property type="protein sequence ID" value="AZZ56368.1"/>
    <property type="molecule type" value="Genomic_DNA"/>
</dbReference>
<dbReference type="Proteomes" id="UP000283946">
    <property type="component" value="Chromosome"/>
</dbReference>
<proteinExistence type="predicted"/>
<dbReference type="AlphaFoldDB" id="A0AAD1EMR0"/>
<evidence type="ECO:0000313" key="3">
    <source>
        <dbReference type="Proteomes" id="UP000283946"/>
    </source>
</evidence>
<dbReference type="CDD" id="cd20739">
    <property type="entry name" value="PoNe_DUF637"/>
    <property type="match status" value="1"/>
</dbReference>
<dbReference type="InterPro" id="IPR049762">
    <property type="entry name" value="PoNe_dom"/>
</dbReference>
<accession>A0AAD1EMR0</accession>
<reference evidence="2 3" key="1">
    <citation type="submission" date="2018-03" db="EMBL/GenBank/DDBJ databases">
        <title>Bacteriophage NCPPB3778 and a type I-E CRISPR drive the evolution of the US Biological Select Agent, Rathayibacter toxicus.</title>
        <authorList>
            <person name="Davis E.W.II."/>
            <person name="Tabima J.F."/>
            <person name="Weisberg A.J."/>
            <person name="Dantas Lopes L."/>
            <person name="Wiseman M.S."/>
            <person name="Wiseman M.S."/>
            <person name="Pupko T."/>
            <person name="Belcher M.S."/>
            <person name="Sechler A.J."/>
            <person name="Tancos M.A."/>
            <person name="Schroeder B.K."/>
            <person name="Murray T.D."/>
            <person name="Luster D.G."/>
            <person name="Schneider W.L."/>
            <person name="Rogers E."/>
            <person name="Andreote F.D."/>
            <person name="Grunwald N.J."/>
            <person name="Putnam M.L."/>
            <person name="Chang J.H."/>
        </authorList>
    </citation>
    <scope>NUCLEOTIDE SEQUENCE [LARGE SCALE GENOMIC DNA]</scope>
    <source>
        <strain evidence="2 3">NCCPB 2253</strain>
    </source>
</reference>
<feature type="coiled-coil region" evidence="1">
    <location>
        <begin position="117"/>
        <end position="144"/>
    </location>
</feature>
<dbReference type="KEGG" id="ria:C7V51_11100"/>
<sequence>MTRSWQQVTTLVDQVREGNPVVIGQIVGNILPGAAALKIAKTSGLLGEANKFADFGKPIITNPSRTTSALDWLKNDLGAGGVTVSDVFEPSILPRIDLRKAEVRRLDNADLRGDPRFEAALEERNNAQTKLDQATTARNQALTELRELGIDIDPKTLKQKDIRRVIRSHRKMVRSADLSNAEKDARLDLLDELEERSFEERKDWTARNNSSRDLGEKAAAAYREALGDTEVLNRPNAVRDRFDLITQSPDRTRLTFTEAKGGDAKLSSTGRKVDGESAAQGSTTYFNDLFQKDPEFRAWLDENPGVLEKLQKGEIKIEYQMVRARPDGTVEVSDLVLDQSALVLK</sequence>
<name>A0AAD1EMR0_9MICO</name>
<gene>
    <name evidence="2" type="ORF">C7V51_11100</name>
</gene>
<evidence type="ECO:0000256" key="1">
    <source>
        <dbReference type="SAM" id="Coils"/>
    </source>
</evidence>
<organism evidence="2 3">
    <name type="scientific">Rathayibacter iranicus</name>
    <dbReference type="NCBI Taxonomy" id="59737"/>
    <lineage>
        <taxon>Bacteria</taxon>
        <taxon>Bacillati</taxon>
        <taxon>Actinomycetota</taxon>
        <taxon>Actinomycetes</taxon>
        <taxon>Micrococcales</taxon>
        <taxon>Microbacteriaceae</taxon>
        <taxon>Rathayibacter</taxon>
    </lineage>
</organism>